<comment type="subcellular location">
    <subcellularLocation>
        <location evidence="1">Virion</location>
    </subcellularLocation>
</comment>
<dbReference type="InterPro" id="IPR030392">
    <property type="entry name" value="S74_ICA"/>
</dbReference>
<keyword evidence="6" id="KW-1185">Reference proteome</keyword>
<evidence type="ECO:0000313" key="5">
    <source>
        <dbReference type="EMBL" id="AKN44405.1"/>
    </source>
</evidence>
<gene>
    <name evidence="5" type="ORF">NR01_0066</name>
</gene>
<organism evidence="5 6">
    <name type="scientific">Salmonella phage NR01</name>
    <dbReference type="NCBI Taxonomy" id="1647411"/>
    <lineage>
        <taxon>Viruses</taxon>
        <taxon>Duplodnaviria</taxon>
        <taxon>Heunggongvirae</taxon>
        <taxon>Uroviricota</taxon>
        <taxon>Caudoviricetes</taxon>
        <taxon>Demerecviridae</taxon>
        <taxon>Markadamsvirinae</taxon>
        <taxon>Tequintavirus</taxon>
        <taxon>Tequintavirus NR01</taxon>
    </lineage>
</organism>
<dbReference type="OrthoDB" id="1703at10239"/>
<protein>
    <submittedName>
        <fullName evidence="5">Chaperone of endosialidase domain-containing protein</fullName>
    </submittedName>
</protein>
<evidence type="ECO:0000256" key="2">
    <source>
        <dbReference type="ARBA" id="ARBA00022732"/>
    </source>
</evidence>
<feature type="domain" description="Peptidase S74" evidence="4">
    <location>
        <begin position="582"/>
        <end position="682"/>
    </location>
</feature>
<feature type="coiled-coil region" evidence="3">
    <location>
        <begin position="661"/>
        <end position="695"/>
    </location>
</feature>
<dbReference type="RefSeq" id="YP_009283407.1">
    <property type="nucleotide sequence ID" value="NC_031042.1"/>
</dbReference>
<evidence type="ECO:0000256" key="1">
    <source>
        <dbReference type="ARBA" id="ARBA00004328"/>
    </source>
</evidence>
<keyword evidence="2" id="KW-0946">Virion</keyword>
<dbReference type="GeneID" id="29064575"/>
<dbReference type="EMBL" id="KR233164">
    <property type="protein sequence ID" value="AKN44405.1"/>
    <property type="molecule type" value="Genomic_DNA"/>
</dbReference>
<keyword evidence="3" id="KW-0175">Coiled coil</keyword>
<name>A0A161BZW9_9CAUD</name>
<evidence type="ECO:0000313" key="6">
    <source>
        <dbReference type="Proteomes" id="UP000202365"/>
    </source>
</evidence>
<evidence type="ECO:0000256" key="3">
    <source>
        <dbReference type="SAM" id="Coils"/>
    </source>
</evidence>
<sequence>MSRNLMPKSGAMAPYVVVNRDAAVAGVFSVDGEAGAVVLTSKYLQITKYTTDKAATDASINSINESIGNINTALGGINTTLGTKAAKGANNDITELNALTKAITIAQGGTGATTLEGAKKALQVERLRQQSNGTFIVSPNEKYSLFIYDSGDFGLLDNSTAAVQALKVAFGGTGGTTPKAARKNLNVPVGASAEKIADGEDVLNYIAVAGQSGYYSSGELIVNGPPKQEGWWAYNFHCHGVDINGAAQYGTLKATGALGSTWINILDGTDNWRGWKEQFNTQSIIQFSNGGTGATSKDGARTNLDIDRFKQSATETMVYAPGSGFRITARPNGEWGTWRDDTGTWVPLAITAGGTGANSADQARKNLELTEWNLLSSMDGKYPNGFNFDTLAVNSKFTVPPTGGNIVGTRPYQQINGLEDAWFFLETLVHPDPSYRMQRATTFTGTWKGSVSVRIMENGTWGVWQQAHGALGQLVNAISNRGAIRVQGAASGESGSLISGAITGGSFTDWRSRPTGVLVEHTGLDSASSVFKSVMWGVDWLAGMDVVGWSAGGAQLNMYCRGAEFRFDSAGNAVGGNWVSSSDIRMKANLKEIENARDKVKSLVGYTYYKRNTLAEERDTVYSTEAGVIAQDVQSVLPEAVYKIEPQKEDSMLGVSHAGVNALLVNAFNELNEVVEKQQQEIDELKKLVKQLLDK</sequence>
<dbReference type="PROSITE" id="PS51688">
    <property type="entry name" value="ICA"/>
    <property type="match status" value="1"/>
</dbReference>
<reference evidence="5 6" key="1">
    <citation type="submission" date="2015-04" db="EMBL/GenBank/DDBJ databases">
        <title>Complete Genome Sequence of S. Typhimurium Bacteriophage NR01.</title>
        <authorList>
            <person name="Lee J.-H."/>
            <person name="Lee H.Y."/>
            <person name="Song N.R."/>
        </authorList>
    </citation>
    <scope>NUCLEOTIDE SEQUENCE [LARGE SCALE GENOMIC DNA]</scope>
</reference>
<keyword evidence="2" id="KW-1227">Viral tail protein</keyword>
<dbReference type="Proteomes" id="UP000202365">
    <property type="component" value="Segment"/>
</dbReference>
<evidence type="ECO:0000259" key="4">
    <source>
        <dbReference type="PROSITE" id="PS51688"/>
    </source>
</evidence>
<accession>A0A161BZW9</accession>
<dbReference type="GO" id="GO:0098015">
    <property type="term" value="C:virus tail"/>
    <property type="evidence" value="ECO:0007669"/>
    <property type="project" value="UniProtKB-KW"/>
</dbReference>
<dbReference type="Pfam" id="PF13884">
    <property type="entry name" value="Peptidase_S74"/>
    <property type="match status" value="1"/>
</dbReference>
<proteinExistence type="predicted"/>
<dbReference type="KEGG" id="vg:29064575"/>